<dbReference type="PANTHER" id="PTHR30348:SF13">
    <property type="entry name" value="UPF0759 PROTEIN YUNF"/>
    <property type="match status" value="1"/>
</dbReference>
<dbReference type="Gene3D" id="3.20.20.410">
    <property type="entry name" value="Protein of unknown function UPF0759"/>
    <property type="match status" value="1"/>
</dbReference>
<protein>
    <submittedName>
        <fullName evidence="2">DUF72 domain-containing protein</fullName>
    </submittedName>
</protein>
<dbReference type="SUPFAM" id="SSF117396">
    <property type="entry name" value="TM1631-like"/>
    <property type="match status" value="1"/>
</dbReference>
<evidence type="ECO:0000313" key="2">
    <source>
        <dbReference type="EMBL" id="RJP69318.1"/>
    </source>
</evidence>
<name>A0A419EX59_9BACT</name>
<dbReference type="PANTHER" id="PTHR30348">
    <property type="entry name" value="UNCHARACTERIZED PROTEIN YECE"/>
    <property type="match status" value="1"/>
</dbReference>
<feature type="region of interest" description="Disordered" evidence="1">
    <location>
        <begin position="151"/>
        <end position="176"/>
    </location>
</feature>
<dbReference type="AlphaFoldDB" id="A0A419EX59"/>
<comment type="caution">
    <text evidence="2">The sequence shown here is derived from an EMBL/GenBank/DDBJ whole genome shotgun (WGS) entry which is preliminary data.</text>
</comment>
<feature type="compositionally biased region" description="Polar residues" evidence="1">
    <location>
        <begin position="158"/>
        <end position="168"/>
    </location>
</feature>
<organism evidence="2 3">
    <name type="scientific">Candidatus Abyssobacteria bacterium SURF_17</name>
    <dbReference type="NCBI Taxonomy" id="2093361"/>
    <lineage>
        <taxon>Bacteria</taxon>
        <taxon>Pseudomonadati</taxon>
        <taxon>Candidatus Hydrogenedentota</taxon>
        <taxon>Candidatus Abyssobacteria</taxon>
    </lineage>
</organism>
<reference evidence="2 3" key="1">
    <citation type="journal article" date="2017" name="ISME J.">
        <title>Energy and carbon metabolisms in a deep terrestrial subsurface fluid microbial community.</title>
        <authorList>
            <person name="Momper L."/>
            <person name="Jungbluth S.P."/>
            <person name="Lee M.D."/>
            <person name="Amend J.P."/>
        </authorList>
    </citation>
    <scope>NUCLEOTIDE SEQUENCE [LARGE SCALE GENOMIC DNA]</scope>
    <source>
        <strain evidence="2">SURF_17</strain>
    </source>
</reference>
<dbReference type="InterPro" id="IPR036520">
    <property type="entry name" value="UPF0759_sf"/>
</dbReference>
<proteinExistence type="predicted"/>
<gene>
    <name evidence="2" type="ORF">C4532_11105</name>
</gene>
<dbReference type="InterPro" id="IPR002763">
    <property type="entry name" value="DUF72"/>
</dbReference>
<dbReference type="Pfam" id="PF01904">
    <property type="entry name" value="DUF72"/>
    <property type="match status" value="1"/>
</dbReference>
<evidence type="ECO:0000256" key="1">
    <source>
        <dbReference type="SAM" id="MobiDB-lite"/>
    </source>
</evidence>
<dbReference type="EMBL" id="QZKI01000084">
    <property type="protein sequence ID" value="RJP69318.1"/>
    <property type="molecule type" value="Genomic_DNA"/>
</dbReference>
<sequence length="333" mass="38349">MTHPENGARIHVGVAGWYYPDWQGVVYPSGGHARDHLRYLAAFVDCIEVNNTFYRPPDVSDVAAWCERVADRERFRFTVKLWQRFTHMREEPWRPAELKDFLRRLRPIFDGGFGGALLAQFPHSFHLSPENMEYLKELVSQIKEAYPNDCRGARPCAPTNNKRPQPSARSDADGRRGTPVVVEVRHLSWNSPEAFSAFEELGASICSIDQPMFRGSLGPLEQVTGGMGYIRLHGRNKANWFNENAGRDDRYNYLYPAKELKPWVERVRRMAEKARDVYVIANNHFRGQAVCNALMFKTLLEGRRVRAPATLMENYPVLKEYADPDVPMQETLF</sequence>
<accession>A0A419EX59</accession>
<evidence type="ECO:0000313" key="3">
    <source>
        <dbReference type="Proteomes" id="UP000285961"/>
    </source>
</evidence>
<dbReference type="Proteomes" id="UP000285961">
    <property type="component" value="Unassembled WGS sequence"/>
</dbReference>